<dbReference type="InterPro" id="IPR000210">
    <property type="entry name" value="BTB/POZ_dom"/>
</dbReference>
<evidence type="ECO:0000259" key="2">
    <source>
        <dbReference type="PROSITE" id="PS51283"/>
    </source>
</evidence>
<dbReference type="Pfam" id="PF06337">
    <property type="entry name" value="DUSP"/>
    <property type="match status" value="1"/>
</dbReference>
<proteinExistence type="predicted"/>
<gene>
    <name evidence="3" type="primary">USP20</name>
    <name evidence="3" type="ORF">AK812_SmicGene20908</name>
</gene>
<dbReference type="AlphaFoldDB" id="A0A1Q9DNS2"/>
<keyword evidence="3" id="KW-0378">Hydrolase</keyword>
<evidence type="ECO:0000313" key="3">
    <source>
        <dbReference type="EMBL" id="OLP96812.1"/>
    </source>
</evidence>
<dbReference type="Gene3D" id="3.30.2230.10">
    <property type="entry name" value="DUSP-like"/>
    <property type="match status" value="1"/>
</dbReference>
<reference evidence="3 4" key="1">
    <citation type="submission" date="2016-02" db="EMBL/GenBank/DDBJ databases">
        <title>Genome analysis of coral dinoflagellate symbionts highlights evolutionary adaptations to a symbiotic lifestyle.</title>
        <authorList>
            <person name="Aranda M."/>
            <person name="Li Y."/>
            <person name="Liew Y.J."/>
            <person name="Baumgarten S."/>
            <person name="Simakov O."/>
            <person name="Wilson M."/>
            <person name="Piel J."/>
            <person name="Ashoor H."/>
            <person name="Bougouffa S."/>
            <person name="Bajic V.B."/>
            <person name="Ryu T."/>
            <person name="Ravasi T."/>
            <person name="Bayer T."/>
            <person name="Micklem G."/>
            <person name="Kim H."/>
            <person name="Bhak J."/>
            <person name="Lajeunesse T.C."/>
            <person name="Voolstra C.R."/>
        </authorList>
    </citation>
    <scope>NUCLEOTIDE SEQUENCE [LARGE SCALE GENOMIC DNA]</scope>
    <source>
        <strain evidence="3 4">CCMP2467</strain>
    </source>
</reference>
<dbReference type="Pfam" id="PF00651">
    <property type="entry name" value="BTB"/>
    <property type="match status" value="2"/>
</dbReference>
<accession>A0A1Q9DNS2</accession>
<dbReference type="EMBL" id="LSRX01000454">
    <property type="protein sequence ID" value="OLP96812.1"/>
    <property type="molecule type" value="Genomic_DNA"/>
</dbReference>
<feature type="domain" description="BTB" evidence="1">
    <location>
        <begin position="263"/>
        <end position="328"/>
    </location>
</feature>
<sequence length="565" mass="62265">MNQALHDDLQALAVSDEGLLSDTLLRGRNGDIHAHLALLEVRCPQLAEKAVRERGRSPWTISLPEASVEALRHLLLYLYTDGLPSSFDENPAPVLDLLAVAGSLVSRDPPCAFSGEGRIKKSRLAKSPCEMRRLCALCEHHLCASLTQDTVVDVLKTAMKIGSKKLENGIYQFLGKAGNELIKSVSFNQSLFAALGSEHPEAVARAVSAAAGSTQVLPSESESDASQSNVVSPSKLLRHLTTLLEASREADGAPLDLDSRIDCRVCWGVPVTSQLAVHRCILAARSAYFARMLSAPMRESSSGHIPITLPVDPSSAAVNALLRYLYTGTFVEVDGQHLTACDLVDVLSIVDGPGGRNFLQLSQKAYSRVRELVVAGLDLKMHGNHSMMFLRRSIAQQSTTLQSLGFEAALQACKAECRNLDSFKTCIDRAEEEWWTPAMEHKLLVELLGRRCAMPTGYEPQPQARMAARRKEEYDFVTLHDTKPSEVWYVICTHWLDTWKDFVRGLRGPPDLITNHRLMDASGSPLPDKEPLKDFRGLNFVVWRYLHARYGGGPEIKRPAGSIRL</sequence>
<dbReference type="SUPFAM" id="SSF54695">
    <property type="entry name" value="POZ domain"/>
    <property type="match status" value="2"/>
</dbReference>
<keyword evidence="4" id="KW-1185">Reference proteome</keyword>
<dbReference type="GO" id="GO:0004843">
    <property type="term" value="F:cysteine-type deubiquitinase activity"/>
    <property type="evidence" value="ECO:0007669"/>
    <property type="project" value="InterPro"/>
</dbReference>
<dbReference type="OrthoDB" id="409642at2759"/>
<dbReference type="InterPro" id="IPR011333">
    <property type="entry name" value="SKP1/BTB/POZ_sf"/>
</dbReference>
<dbReference type="Proteomes" id="UP000186817">
    <property type="component" value="Unassembled WGS sequence"/>
</dbReference>
<dbReference type="PROSITE" id="PS50097">
    <property type="entry name" value="BTB"/>
    <property type="match status" value="1"/>
</dbReference>
<comment type="caution">
    <text evidence="3">The sequence shown here is derived from an EMBL/GenBank/DDBJ whole genome shotgun (WGS) entry which is preliminary data.</text>
</comment>
<dbReference type="SMART" id="SM00695">
    <property type="entry name" value="DUSP"/>
    <property type="match status" value="1"/>
</dbReference>
<dbReference type="PANTHER" id="PTHR24413">
    <property type="entry name" value="SPECKLE-TYPE POZ PROTEIN"/>
    <property type="match status" value="1"/>
</dbReference>
<dbReference type="CDD" id="cd18186">
    <property type="entry name" value="BTB_POZ_ZBTB_KLHL-like"/>
    <property type="match status" value="2"/>
</dbReference>
<dbReference type="InterPro" id="IPR035927">
    <property type="entry name" value="DUSP-like_sf"/>
</dbReference>
<dbReference type="PROSITE" id="PS51283">
    <property type="entry name" value="DUSP"/>
    <property type="match status" value="1"/>
</dbReference>
<organism evidence="3 4">
    <name type="scientific">Symbiodinium microadriaticum</name>
    <name type="common">Dinoflagellate</name>
    <name type="synonym">Zooxanthella microadriatica</name>
    <dbReference type="NCBI Taxonomy" id="2951"/>
    <lineage>
        <taxon>Eukaryota</taxon>
        <taxon>Sar</taxon>
        <taxon>Alveolata</taxon>
        <taxon>Dinophyceae</taxon>
        <taxon>Suessiales</taxon>
        <taxon>Symbiodiniaceae</taxon>
        <taxon>Symbiodinium</taxon>
    </lineage>
</organism>
<dbReference type="Gene3D" id="3.30.710.10">
    <property type="entry name" value="Potassium Channel Kv1.1, Chain A"/>
    <property type="match status" value="2"/>
</dbReference>
<evidence type="ECO:0000313" key="4">
    <source>
        <dbReference type="Proteomes" id="UP000186817"/>
    </source>
</evidence>
<feature type="domain" description="DUSP" evidence="2">
    <location>
        <begin position="459"/>
        <end position="561"/>
    </location>
</feature>
<dbReference type="SUPFAM" id="SSF143791">
    <property type="entry name" value="DUSP-like"/>
    <property type="match status" value="1"/>
</dbReference>
<dbReference type="InterPro" id="IPR006615">
    <property type="entry name" value="Pept_C19_DUSP"/>
</dbReference>
<protein>
    <submittedName>
        <fullName evidence="3">Ubiquitin carboxyl-terminal hydrolase 20</fullName>
    </submittedName>
</protein>
<evidence type="ECO:0000259" key="1">
    <source>
        <dbReference type="PROSITE" id="PS50097"/>
    </source>
</evidence>
<name>A0A1Q9DNS2_SYMMI</name>